<dbReference type="Pfam" id="PF03330">
    <property type="entry name" value="DPBB_1"/>
    <property type="match status" value="1"/>
</dbReference>
<dbReference type="PROSITE" id="PS50842">
    <property type="entry name" value="EXPANSIN_EG45"/>
    <property type="match status" value="1"/>
</dbReference>
<evidence type="ECO:0000313" key="4">
    <source>
        <dbReference type="Proteomes" id="UP000653305"/>
    </source>
</evidence>
<evidence type="ECO:0000256" key="1">
    <source>
        <dbReference type="SAM" id="SignalP"/>
    </source>
</evidence>
<protein>
    <submittedName>
        <fullName evidence="3">Putative eg45-like domain containing protein 1</fullName>
    </submittedName>
</protein>
<organism evidence="3 4">
    <name type="scientific">Phtheirospermum japonicum</name>
    <dbReference type="NCBI Taxonomy" id="374723"/>
    <lineage>
        <taxon>Eukaryota</taxon>
        <taxon>Viridiplantae</taxon>
        <taxon>Streptophyta</taxon>
        <taxon>Embryophyta</taxon>
        <taxon>Tracheophyta</taxon>
        <taxon>Spermatophyta</taxon>
        <taxon>Magnoliopsida</taxon>
        <taxon>eudicotyledons</taxon>
        <taxon>Gunneridae</taxon>
        <taxon>Pentapetalae</taxon>
        <taxon>asterids</taxon>
        <taxon>lamiids</taxon>
        <taxon>Lamiales</taxon>
        <taxon>Orobanchaceae</taxon>
        <taxon>Orobanchaceae incertae sedis</taxon>
        <taxon>Phtheirospermum</taxon>
    </lineage>
</organism>
<evidence type="ECO:0000313" key="3">
    <source>
        <dbReference type="EMBL" id="GFP93755.1"/>
    </source>
</evidence>
<dbReference type="Gene3D" id="2.40.40.10">
    <property type="entry name" value="RlpA-like domain"/>
    <property type="match status" value="1"/>
</dbReference>
<dbReference type="CDD" id="cd22269">
    <property type="entry name" value="DPBB_EG45-like"/>
    <property type="match status" value="1"/>
</dbReference>
<sequence length="229" mass="24933">MLKPEFLFLWLSVLVFGPQVQFCRADIGTASRYTSPYTPTACYGGDPTQFPLSNYFAAAGEGIWDNGAACGRQYLVQCISAAVPQTCVPDKTIQVRIVDRAQSSVSRPAREGSSLVLSSIAFDAIANNAVHLIWIDDWECADEADIVNPSAAIRPRRVRAGGCRGCSVFQATASSRVVTIHGLPIWTQVAKIGSDLTRFAVIDCDSGSKLISDKNPDFRLRKILVQFLD</sequence>
<reference evidence="3" key="1">
    <citation type="submission" date="2020-07" db="EMBL/GenBank/DDBJ databases">
        <title>Ethylene signaling mediates host invasion by parasitic plants.</title>
        <authorList>
            <person name="Yoshida S."/>
        </authorList>
    </citation>
    <scope>NUCLEOTIDE SEQUENCE</scope>
    <source>
        <strain evidence="3">Okayama</strain>
    </source>
</reference>
<dbReference type="InterPro" id="IPR009009">
    <property type="entry name" value="RlpA-like_DPBB"/>
</dbReference>
<evidence type="ECO:0000259" key="2">
    <source>
        <dbReference type="PROSITE" id="PS50842"/>
    </source>
</evidence>
<dbReference type="InterPro" id="IPR036908">
    <property type="entry name" value="RlpA-like_sf"/>
</dbReference>
<dbReference type="SUPFAM" id="SSF50685">
    <property type="entry name" value="Barwin-like endoglucanases"/>
    <property type="match status" value="1"/>
</dbReference>
<feature type="chain" id="PRO_5032583262" evidence="1">
    <location>
        <begin position="26"/>
        <end position="229"/>
    </location>
</feature>
<name>A0A830CEW9_9LAMI</name>
<dbReference type="PANTHER" id="PTHR47480">
    <property type="entry name" value="EG45-LIKE DOMAIN CONTAINING PROTEIN"/>
    <property type="match status" value="1"/>
</dbReference>
<keyword evidence="1" id="KW-0732">Signal</keyword>
<dbReference type="InterPro" id="IPR007112">
    <property type="entry name" value="Expansin/allergen_DPBB_dom"/>
</dbReference>
<keyword evidence="4" id="KW-1185">Reference proteome</keyword>
<comment type="caution">
    <text evidence="3">The sequence shown here is derived from an EMBL/GenBank/DDBJ whole genome shotgun (WGS) entry which is preliminary data.</text>
</comment>
<feature type="signal peptide" evidence="1">
    <location>
        <begin position="1"/>
        <end position="25"/>
    </location>
</feature>
<dbReference type="AlphaFoldDB" id="A0A830CEW9"/>
<feature type="domain" description="Expansin-like EG45" evidence="2">
    <location>
        <begin position="39"/>
        <end position="164"/>
    </location>
</feature>
<dbReference type="OrthoDB" id="587249at2759"/>
<dbReference type="EMBL" id="BMAC01000323">
    <property type="protein sequence ID" value="GFP93755.1"/>
    <property type="molecule type" value="Genomic_DNA"/>
</dbReference>
<dbReference type="Proteomes" id="UP000653305">
    <property type="component" value="Unassembled WGS sequence"/>
</dbReference>
<accession>A0A830CEW9</accession>
<dbReference type="PANTHER" id="PTHR47480:SF1">
    <property type="entry name" value="EG45-LIKE DOMAIN CONTAINING PROTEIN 1"/>
    <property type="match status" value="1"/>
</dbReference>
<gene>
    <name evidence="3" type="ORF">PHJA_001519900</name>
</gene>
<proteinExistence type="predicted"/>